<protein>
    <submittedName>
        <fullName evidence="1">Uncharacterized protein</fullName>
    </submittedName>
</protein>
<evidence type="ECO:0000313" key="1">
    <source>
        <dbReference type="EMBL" id="SDF70837.1"/>
    </source>
</evidence>
<dbReference type="AlphaFoldDB" id="A0A7Z7AW40"/>
<organism evidence="1 2">
    <name type="scientific">Methanolobus vulcani</name>
    <dbReference type="NCBI Taxonomy" id="38026"/>
    <lineage>
        <taxon>Archaea</taxon>
        <taxon>Methanobacteriati</taxon>
        <taxon>Methanobacteriota</taxon>
        <taxon>Stenosarchaea group</taxon>
        <taxon>Methanomicrobia</taxon>
        <taxon>Methanosarcinales</taxon>
        <taxon>Methanosarcinaceae</taxon>
        <taxon>Methanolobus</taxon>
    </lineage>
</organism>
<accession>A0A7Z7AW40</accession>
<comment type="caution">
    <text evidence="1">The sequence shown here is derived from an EMBL/GenBank/DDBJ whole genome shotgun (WGS) entry which is preliminary data.</text>
</comment>
<name>A0A7Z7AW40_9EURY</name>
<keyword evidence="2" id="KW-1185">Reference proteome</keyword>
<dbReference type="OrthoDB" id="385596at2157"/>
<gene>
    <name evidence="1" type="ORF">SAMN04488589_1189</name>
</gene>
<dbReference type="Proteomes" id="UP000199259">
    <property type="component" value="Unassembled WGS sequence"/>
</dbReference>
<dbReference type="EMBL" id="FNCA01000003">
    <property type="protein sequence ID" value="SDF70837.1"/>
    <property type="molecule type" value="Genomic_DNA"/>
</dbReference>
<proteinExistence type="predicted"/>
<dbReference type="RefSeq" id="WP_091709541.1">
    <property type="nucleotide sequence ID" value="NZ_FNCA01000003.1"/>
</dbReference>
<reference evidence="1 2" key="1">
    <citation type="submission" date="2016-10" db="EMBL/GenBank/DDBJ databases">
        <authorList>
            <person name="Varghese N."/>
            <person name="Submissions S."/>
        </authorList>
    </citation>
    <scope>NUCLEOTIDE SEQUENCE [LARGE SCALE GENOMIC DNA]</scope>
    <source>
        <strain evidence="1 2">PL 12/M</strain>
    </source>
</reference>
<evidence type="ECO:0000313" key="2">
    <source>
        <dbReference type="Proteomes" id="UP000199259"/>
    </source>
</evidence>
<sequence>MNDKIPDDLFKDYHELQLFFNSDHIRLHNIHQFLKEKGIFAFAHTNDSVARFACGFFWGLDSLNSLKKYADIKAYPKITGFIVEAEEDITLGKVRDYFNVHVGKNFSTKESTFINISEDHHKLYIKIGYSITNIHGYNIFNHEKKEACVEVSKHGRLFLFNLIQNLGSDYSVVHSVINLIIKDDSSIKLKLIEVDLSIFNATKVRHEFFLQLIKALNNEKNEILGLIKYNRNKASDSTTTDSFEDNHLKGSNEIKLMTIEQVIANLEKRGALVEGIEIVFYDSKNKHLFILGLLAKEDKRKVEVGLIGDSKKIEYESLVKIKSKSDITKYESMGLNETEKQEIAMNMWNIISQQYYKYRKEKIDGLQS</sequence>